<dbReference type="EMBL" id="BNAI01000008">
    <property type="protein sequence ID" value="GHF24648.1"/>
    <property type="molecule type" value="Genomic_DNA"/>
</dbReference>
<evidence type="ECO:0000313" key="6">
    <source>
        <dbReference type="EMBL" id="GHF24648.1"/>
    </source>
</evidence>
<evidence type="ECO:0000256" key="4">
    <source>
        <dbReference type="ARBA" id="ARBA00023136"/>
    </source>
</evidence>
<dbReference type="GO" id="GO:0016765">
    <property type="term" value="F:transferase activity, transferring alkyl or aryl (other than methyl) groups"/>
    <property type="evidence" value="ECO:0007669"/>
    <property type="project" value="InterPro"/>
</dbReference>
<keyword evidence="2 5" id="KW-0812">Transmembrane</keyword>
<dbReference type="InterPro" id="IPR000537">
    <property type="entry name" value="UbiA_prenyltransferase"/>
</dbReference>
<accession>A0A8J3GS85</accession>
<reference evidence="6" key="1">
    <citation type="journal article" date="2014" name="Int. J. Syst. Evol. Microbiol.">
        <title>Complete genome sequence of Corynebacterium casei LMG S-19264T (=DSM 44701T), isolated from a smear-ripened cheese.</title>
        <authorList>
            <consortium name="US DOE Joint Genome Institute (JGI-PGF)"/>
            <person name="Walter F."/>
            <person name="Albersmeier A."/>
            <person name="Kalinowski J."/>
            <person name="Ruckert C."/>
        </authorList>
    </citation>
    <scope>NUCLEOTIDE SEQUENCE</scope>
    <source>
        <strain evidence="6">CGMCC 1.16548</strain>
    </source>
</reference>
<name>A0A8J3GS85_9MICO</name>
<dbReference type="GO" id="GO:0016020">
    <property type="term" value="C:membrane"/>
    <property type="evidence" value="ECO:0007669"/>
    <property type="project" value="UniProtKB-SubCell"/>
</dbReference>
<feature type="transmembrane region" description="Helical" evidence="5">
    <location>
        <begin position="221"/>
        <end position="241"/>
    </location>
</feature>
<dbReference type="Gene3D" id="1.10.357.140">
    <property type="entry name" value="UbiA prenyltransferase"/>
    <property type="match status" value="1"/>
</dbReference>
<dbReference type="AlphaFoldDB" id="A0A8J3GS85"/>
<feature type="transmembrane region" description="Helical" evidence="5">
    <location>
        <begin position="12"/>
        <end position="30"/>
    </location>
</feature>
<proteinExistence type="predicted"/>
<dbReference type="InterPro" id="IPR044878">
    <property type="entry name" value="UbiA_sf"/>
</dbReference>
<sequence length="273" mass="27560">MTGALLRSSHPGPSAGVTLITVLLGVAVGLDPARVALLGVTIAFNQLSIGLSNDWLDAARDRDAGRRDKPVARDEVGVATVRFAAIAAATAAILVAFTLGIPFAIAHLVALGGGWAYNAWFKHGPLSPLPYVVSFGLLPMLATLALPAPALAAWWAVLAGSLLGIAAHVANVLPDLDDDAATGVHGLPHRLGRAASTLLGGLALAAAAVALTVGIGADSPVALTGLALSLAASVAAVVFALRGSRWGFRFVIVAALIDVVLLVLAGDRMVVPL</sequence>
<comment type="subcellular location">
    <subcellularLocation>
        <location evidence="1">Membrane</location>
        <topology evidence="1">Multi-pass membrane protein</topology>
    </subcellularLocation>
</comment>
<evidence type="ECO:0000256" key="5">
    <source>
        <dbReference type="SAM" id="Phobius"/>
    </source>
</evidence>
<protein>
    <submittedName>
        <fullName evidence="6">Membrane protein</fullName>
    </submittedName>
</protein>
<evidence type="ECO:0000256" key="3">
    <source>
        <dbReference type="ARBA" id="ARBA00022989"/>
    </source>
</evidence>
<dbReference type="Proteomes" id="UP000617531">
    <property type="component" value="Unassembled WGS sequence"/>
</dbReference>
<keyword evidence="7" id="KW-1185">Reference proteome</keyword>
<evidence type="ECO:0000256" key="2">
    <source>
        <dbReference type="ARBA" id="ARBA00022692"/>
    </source>
</evidence>
<organism evidence="6 7">
    <name type="scientific">Pseudolysinimonas yzui</name>
    <dbReference type="NCBI Taxonomy" id="2708254"/>
    <lineage>
        <taxon>Bacteria</taxon>
        <taxon>Bacillati</taxon>
        <taxon>Actinomycetota</taxon>
        <taxon>Actinomycetes</taxon>
        <taxon>Micrococcales</taxon>
        <taxon>Microbacteriaceae</taxon>
        <taxon>Pseudolysinimonas</taxon>
    </lineage>
</organism>
<keyword evidence="4 5" id="KW-0472">Membrane</keyword>
<feature type="transmembrane region" description="Helical" evidence="5">
    <location>
        <begin position="76"/>
        <end position="97"/>
    </location>
</feature>
<feature type="transmembrane region" description="Helical" evidence="5">
    <location>
        <begin position="152"/>
        <end position="173"/>
    </location>
</feature>
<keyword evidence="3 5" id="KW-1133">Transmembrane helix</keyword>
<evidence type="ECO:0000313" key="7">
    <source>
        <dbReference type="Proteomes" id="UP000617531"/>
    </source>
</evidence>
<gene>
    <name evidence="6" type="ORF">GCM10011600_27210</name>
</gene>
<dbReference type="Pfam" id="PF01040">
    <property type="entry name" value="UbiA"/>
    <property type="match status" value="1"/>
</dbReference>
<comment type="caution">
    <text evidence="6">The sequence shown here is derived from an EMBL/GenBank/DDBJ whole genome shotgun (WGS) entry which is preliminary data.</text>
</comment>
<feature type="transmembrane region" description="Helical" evidence="5">
    <location>
        <begin position="194"/>
        <end position="215"/>
    </location>
</feature>
<feature type="transmembrane region" description="Helical" evidence="5">
    <location>
        <begin position="248"/>
        <end position="266"/>
    </location>
</feature>
<reference evidence="6" key="2">
    <citation type="submission" date="2020-09" db="EMBL/GenBank/DDBJ databases">
        <authorList>
            <person name="Sun Q."/>
            <person name="Zhou Y."/>
        </authorList>
    </citation>
    <scope>NUCLEOTIDE SEQUENCE</scope>
    <source>
        <strain evidence="6">CGMCC 1.16548</strain>
    </source>
</reference>
<evidence type="ECO:0000256" key="1">
    <source>
        <dbReference type="ARBA" id="ARBA00004141"/>
    </source>
</evidence>